<evidence type="ECO:0000313" key="3">
    <source>
        <dbReference type="Proteomes" id="UP000502065"/>
    </source>
</evidence>
<protein>
    <submittedName>
        <fullName evidence="2">Transposition-related protein TniQ</fullName>
    </submittedName>
</protein>
<dbReference type="EMBL" id="CP030944">
    <property type="protein sequence ID" value="QKE27131.1"/>
    <property type="molecule type" value="Genomic_DNA"/>
</dbReference>
<dbReference type="AlphaFoldDB" id="A0AAE7E2Y0"/>
<keyword evidence="3" id="KW-1185">Reference proteome</keyword>
<evidence type="ECO:0000313" key="2">
    <source>
        <dbReference type="EMBL" id="QKE27131.1"/>
    </source>
</evidence>
<dbReference type="InterPro" id="IPR009492">
    <property type="entry name" value="TniQ"/>
</dbReference>
<feature type="domain" description="TniQ" evidence="1">
    <location>
        <begin position="18"/>
        <end position="158"/>
    </location>
</feature>
<evidence type="ECO:0000259" key="1">
    <source>
        <dbReference type="Pfam" id="PF06527"/>
    </source>
</evidence>
<dbReference type="KEGG" id="aaqi:AAQM_2434"/>
<sequence>MAKKKRNNAWVQDYFFLIVPQPLEDELLSSWLTRVALEHKRQLSTFLTLFVKKEGSSISRTDIDFLYDEKLYEAIVNKSNLSKEDIFKMSLRSEEGYLYSCSANNLYPPNQIRKLLDKRNHYGLMYCPKCLAEDEIPYFRKKWRYQFYNVCTKHEIFLTDRCWVCYEKINFSKIKHNKNLAVCSKCEKDLGTTLFIKIQSNYKYGLKAVKWFEKGLDRGYFIIHNQKVHSVFVFDSFKRFVYLLDRKENLILDDFPLINEYKNLCKKLENYNSKKASMIYKDFFLTAMIYFLFQNLPVNFQKFVKENHITYRDFLHGFKDASFWYKNLILDLVPIENKKGREIVESEVIGAIKYLKSIGERVNIINVAEIVCCHPSIHKGFNKIYRKIFKISYNYVKK</sequence>
<proteinExistence type="predicted"/>
<name>A0AAE7E2Y0_9BACT</name>
<dbReference type="Pfam" id="PF06527">
    <property type="entry name" value="TniQ"/>
    <property type="match status" value="1"/>
</dbReference>
<gene>
    <name evidence="2" type="ORF">AAQM_2434</name>
</gene>
<reference evidence="2 3" key="1">
    <citation type="submission" date="2018-07" db="EMBL/GenBank/DDBJ databases">
        <title>Identification of phenol metabolism pathways in Arcobacter.</title>
        <authorList>
            <person name="Miller W.G."/>
            <person name="Yee E."/>
            <person name="Bono J.L."/>
        </authorList>
    </citation>
    <scope>NUCLEOTIDE SEQUENCE [LARGE SCALE GENOMIC DNA]</scope>
    <source>
        <strain evidence="2 3">W63</strain>
    </source>
</reference>
<dbReference type="Proteomes" id="UP000502065">
    <property type="component" value="Chromosome"/>
</dbReference>
<dbReference type="RefSeq" id="WP_129095195.1">
    <property type="nucleotide sequence ID" value="NZ_CBCSAE010000009.1"/>
</dbReference>
<accession>A0AAE7E2Y0</accession>
<organism evidence="2 3">
    <name type="scientific">Arcobacter aquimarinus</name>
    <dbReference type="NCBI Taxonomy" id="1315211"/>
    <lineage>
        <taxon>Bacteria</taxon>
        <taxon>Pseudomonadati</taxon>
        <taxon>Campylobacterota</taxon>
        <taxon>Epsilonproteobacteria</taxon>
        <taxon>Campylobacterales</taxon>
        <taxon>Arcobacteraceae</taxon>
        <taxon>Arcobacter</taxon>
    </lineage>
</organism>